<dbReference type="GO" id="GO:0003723">
    <property type="term" value="F:RNA binding"/>
    <property type="evidence" value="ECO:0007669"/>
    <property type="project" value="TreeGrafter"/>
</dbReference>
<evidence type="ECO:0000256" key="1">
    <source>
        <dbReference type="ARBA" id="ARBA00022574"/>
    </source>
</evidence>
<evidence type="ECO:0000313" key="9">
    <source>
        <dbReference type="EMBL" id="KAK5052082.1"/>
    </source>
</evidence>
<feature type="repeat" description="WD" evidence="7">
    <location>
        <begin position="82"/>
        <end position="123"/>
    </location>
</feature>
<dbReference type="AlphaFoldDB" id="A0AAV9NBR4"/>
<accession>A0AAV9NBR4</accession>
<keyword evidence="1 7" id="KW-0853">WD repeat</keyword>
<dbReference type="InterPro" id="IPR001680">
    <property type="entry name" value="WD40_rpt"/>
</dbReference>
<dbReference type="EMBL" id="JAVRRD010000014">
    <property type="protein sequence ID" value="KAK5052082.1"/>
    <property type="molecule type" value="Genomic_DNA"/>
</dbReference>
<dbReference type="InterPro" id="IPR036322">
    <property type="entry name" value="WD40_repeat_dom_sf"/>
</dbReference>
<feature type="repeat" description="WD" evidence="7">
    <location>
        <begin position="213"/>
        <end position="245"/>
    </location>
</feature>
<dbReference type="PROSITE" id="PS50294">
    <property type="entry name" value="WD_REPEATS_REGION"/>
    <property type="match status" value="2"/>
</dbReference>
<organism evidence="9 10">
    <name type="scientific">Exophiala bonariae</name>
    <dbReference type="NCBI Taxonomy" id="1690606"/>
    <lineage>
        <taxon>Eukaryota</taxon>
        <taxon>Fungi</taxon>
        <taxon>Dikarya</taxon>
        <taxon>Ascomycota</taxon>
        <taxon>Pezizomycotina</taxon>
        <taxon>Eurotiomycetes</taxon>
        <taxon>Chaetothyriomycetidae</taxon>
        <taxon>Chaetothyriales</taxon>
        <taxon>Herpotrichiellaceae</taxon>
        <taxon>Exophiala</taxon>
    </lineage>
</organism>
<keyword evidence="3" id="KW-0677">Repeat</keyword>
<dbReference type="InterPro" id="IPR020472">
    <property type="entry name" value="WD40_PAC1"/>
</dbReference>
<dbReference type="SUPFAM" id="SSF50978">
    <property type="entry name" value="WD40 repeat-like"/>
    <property type="match status" value="1"/>
</dbReference>
<comment type="similarity">
    <text evidence="5">Belongs to the WD repeat STRAP family.</text>
</comment>
<dbReference type="Pfam" id="PF00400">
    <property type="entry name" value="WD40"/>
    <property type="match status" value="4"/>
</dbReference>
<evidence type="ECO:0000256" key="7">
    <source>
        <dbReference type="PROSITE-ProRule" id="PRU00221"/>
    </source>
</evidence>
<proteinExistence type="inferred from homology"/>
<dbReference type="GO" id="GO:0000387">
    <property type="term" value="P:spliceosomal snRNP assembly"/>
    <property type="evidence" value="ECO:0007669"/>
    <property type="project" value="TreeGrafter"/>
</dbReference>
<keyword evidence="4" id="KW-0508">mRNA splicing</keyword>
<dbReference type="Gene3D" id="2.130.10.10">
    <property type="entry name" value="YVTN repeat-like/Quinoprotein amine dehydrogenase"/>
    <property type="match status" value="3"/>
</dbReference>
<dbReference type="GeneID" id="89971085"/>
<evidence type="ECO:0000256" key="3">
    <source>
        <dbReference type="ARBA" id="ARBA00022737"/>
    </source>
</evidence>
<feature type="compositionally biased region" description="Polar residues" evidence="8">
    <location>
        <begin position="59"/>
        <end position="75"/>
    </location>
</feature>
<feature type="region of interest" description="Disordered" evidence="8">
    <location>
        <begin position="56"/>
        <end position="75"/>
    </location>
</feature>
<evidence type="ECO:0000256" key="6">
    <source>
        <dbReference type="ARBA" id="ARBA00040390"/>
    </source>
</evidence>
<name>A0AAV9NBR4_9EURO</name>
<evidence type="ECO:0000256" key="8">
    <source>
        <dbReference type="SAM" id="MobiDB-lite"/>
    </source>
</evidence>
<keyword evidence="2" id="KW-0507">mRNA processing</keyword>
<reference evidence="9 10" key="1">
    <citation type="submission" date="2023-08" db="EMBL/GenBank/DDBJ databases">
        <title>Black Yeasts Isolated from many extreme environments.</title>
        <authorList>
            <person name="Coleine C."/>
            <person name="Stajich J.E."/>
            <person name="Selbmann L."/>
        </authorList>
    </citation>
    <scope>NUCLEOTIDE SEQUENCE [LARGE SCALE GENOMIC DNA]</scope>
    <source>
        <strain evidence="9 10">CCFEE 5792</strain>
    </source>
</reference>
<evidence type="ECO:0000256" key="5">
    <source>
        <dbReference type="ARBA" id="ARBA00038394"/>
    </source>
</evidence>
<dbReference type="GO" id="GO:0032797">
    <property type="term" value="C:SMN complex"/>
    <property type="evidence" value="ECO:0007669"/>
    <property type="project" value="TreeGrafter"/>
</dbReference>
<comment type="caution">
    <text evidence="9">The sequence shown here is derived from an EMBL/GenBank/DDBJ whole genome shotgun (WGS) entry which is preliminary data.</text>
</comment>
<dbReference type="PROSITE" id="PS50082">
    <property type="entry name" value="WD_REPEATS_2"/>
    <property type="match status" value="2"/>
</dbReference>
<protein>
    <recommendedName>
        <fullName evidence="6">Serine-threonine kinase receptor-associated protein</fullName>
    </recommendedName>
</protein>
<dbReference type="SMART" id="SM00320">
    <property type="entry name" value="WD40"/>
    <property type="match status" value="4"/>
</dbReference>
<dbReference type="PANTHER" id="PTHR19877:SF13">
    <property type="entry name" value="SERINE-THREONINE KINASE RECEPTOR-ASSOCIATED PROTEIN"/>
    <property type="match status" value="1"/>
</dbReference>
<dbReference type="PRINTS" id="PR00320">
    <property type="entry name" value="GPROTEINBRPT"/>
</dbReference>
<sequence length="255" mass="27967">MTRRIWDPQTGECLSILTHDHIVRSVAFPCQDNPQCVITGAQDKKLKIFDLTRGGAAATPSQANGNSPVTPTTTSEGHEIGVGGHNGSIKSIVWNVDYNIITTACDDKTIRWWDLRSQQLISSYKTERDITSCELSNTKVESTDPGIISVAAGNTCIFFNAGRPGEIIKKVNFDHDVASVAINSQSGRFVTGGGKDTWVRVWDFALEKELEVLKGHHGPIWSTAFSPDGKIYATGSEDGTIKLWKACKEPYGLWR</sequence>
<evidence type="ECO:0000313" key="10">
    <source>
        <dbReference type="Proteomes" id="UP001358417"/>
    </source>
</evidence>
<evidence type="ECO:0000256" key="4">
    <source>
        <dbReference type="ARBA" id="ARBA00023187"/>
    </source>
</evidence>
<dbReference type="InterPro" id="IPR015943">
    <property type="entry name" value="WD40/YVTN_repeat-like_dom_sf"/>
</dbReference>
<dbReference type="RefSeq" id="XP_064706096.1">
    <property type="nucleotide sequence ID" value="XM_064846486.1"/>
</dbReference>
<keyword evidence="10" id="KW-1185">Reference proteome</keyword>
<gene>
    <name evidence="9" type="ORF">LTR84_002886</name>
</gene>
<dbReference type="Proteomes" id="UP001358417">
    <property type="component" value="Unassembled WGS sequence"/>
</dbReference>
<dbReference type="PANTHER" id="PTHR19877">
    <property type="entry name" value="EUKARYOTIC TRANSLATION INITIATION FACTOR 3 SUBUNIT I"/>
    <property type="match status" value="1"/>
</dbReference>
<evidence type="ECO:0000256" key="2">
    <source>
        <dbReference type="ARBA" id="ARBA00022664"/>
    </source>
</evidence>